<protein>
    <submittedName>
        <fullName evidence="2">Putative alkaline shock family protein YloU</fullName>
    </submittedName>
</protein>
<proteinExistence type="inferred from homology"/>
<organism evidence="2 3">
    <name type="scientific">Aminicella lysinilytica</name>
    <dbReference type="NCBI Taxonomy" id="433323"/>
    <lineage>
        <taxon>Bacteria</taxon>
        <taxon>Bacillati</taxon>
        <taxon>Bacillota</taxon>
        <taxon>Clostridia</taxon>
        <taxon>Peptostreptococcales</taxon>
        <taxon>Anaerovoracaceae</taxon>
        <taxon>Aminicella</taxon>
    </lineage>
</organism>
<accession>A0A4R6Q8F0</accession>
<evidence type="ECO:0000256" key="1">
    <source>
        <dbReference type="ARBA" id="ARBA00005721"/>
    </source>
</evidence>
<comment type="caution">
    <text evidence="2">The sequence shown here is derived from an EMBL/GenBank/DDBJ whole genome shotgun (WGS) entry which is preliminary data.</text>
</comment>
<dbReference type="EMBL" id="SNXO01000006">
    <property type="protein sequence ID" value="TDP58531.1"/>
    <property type="molecule type" value="Genomic_DNA"/>
</dbReference>
<dbReference type="PANTHER" id="PTHR34297">
    <property type="entry name" value="HYPOTHETICAL CYTOSOLIC PROTEIN-RELATED"/>
    <property type="match status" value="1"/>
</dbReference>
<dbReference type="Pfam" id="PF03780">
    <property type="entry name" value="Asp23"/>
    <property type="match status" value="1"/>
</dbReference>
<reference evidence="2 3" key="1">
    <citation type="submission" date="2019-03" db="EMBL/GenBank/DDBJ databases">
        <title>Genomic Encyclopedia of Type Strains, Phase IV (KMG-IV): sequencing the most valuable type-strain genomes for metagenomic binning, comparative biology and taxonomic classification.</title>
        <authorList>
            <person name="Goeker M."/>
        </authorList>
    </citation>
    <scope>NUCLEOTIDE SEQUENCE [LARGE SCALE GENOMIC DNA]</scope>
    <source>
        <strain evidence="2 3">DSM 28287</strain>
    </source>
</reference>
<dbReference type="Proteomes" id="UP000295500">
    <property type="component" value="Unassembled WGS sequence"/>
</dbReference>
<keyword evidence="3" id="KW-1185">Reference proteome</keyword>
<dbReference type="AlphaFoldDB" id="A0A4R6Q8F0"/>
<dbReference type="InterPro" id="IPR005531">
    <property type="entry name" value="Asp23"/>
</dbReference>
<evidence type="ECO:0000313" key="3">
    <source>
        <dbReference type="Proteomes" id="UP000295500"/>
    </source>
</evidence>
<gene>
    <name evidence="2" type="ORF">EV211_10640</name>
</gene>
<name>A0A4R6Q8F0_9FIRM</name>
<dbReference type="OrthoDB" id="9793465at2"/>
<dbReference type="RefSeq" id="WP_133527881.1">
    <property type="nucleotide sequence ID" value="NZ_SNXO01000006.1"/>
</dbReference>
<evidence type="ECO:0000313" key="2">
    <source>
        <dbReference type="EMBL" id="TDP58531.1"/>
    </source>
</evidence>
<comment type="similarity">
    <text evidence="1">Belongs to the asp23 family.</text>
</comment>
<sequence length="114" mass="12448">MSDSNRPTEEELMNIAVKAATSVDGVSGMGVTLTNTLKSIPVIGTPVKGVKFSVVDEKLVVDLYIKVIYKVKIPQLAWDIQSTVKKALEEVIGSKIKEINIHVQGVDLPEEEDK</sequence>